<gene>
    <name evidence="2" type="ORF">BDA96_03G152800</name>
</gene>
<dbReference type="Proteomes" id="UP000807115">
    <property type="component" value="Chromosome 3"/>
</dbReference>
<organism evidence="2 3">
    <name type="scientific">Sorghum bicolor</name>
    <name type="common">Sorghum</name>
    <name type="synonym">Sorghum vulgare</name>
    <dbReference type="NCBI Taxonomy" id="4558"/>
    <lineage>
        <taxon>Eukaryota</taxon>
        <taxon>Viridiplantae</taxon>
        <taxon>Streptophyta</taxon>
        <taxon>Embryophyta</taxon>
        <taxon>Tracheophyta</taxon>
        <taxon>Spermatophyta</taxon>
        <taxon>Magnoliopsida</taxon>
        <taxon>Liliopsida</taxon>
        <taxon>Poales</taxon>
        <taxon>Poaceae</taxon>
        <taxon>PACMAD clade</taxon>
        <taxon>Panicoideae</taxon>
        <taxon>Andropogonodae</taxon>
        <taxon>Andropogoneae</taxon>
        <taxon>Sorghinae</taxon>
        <taxon>Sorghum</taxon>
    </lineage>
</organism>
<comment type="caution">
    <text evidence="2">The sequence shown here is derived from an EMBL/GenBank/DDBJ whole genome shotgun (WGS) entry which is preliminary data.</text>
</comment>
<evidence type="ECO:0000256" key="1">
    <source>
        <dbReference type="SAM" id="MobiDB-lite"/>
    </source>
</evidence>
<feature type="region of interest" description="Disordered" evidence="1">
    <location>
        <begin position="44"/>
        <end position="63"/>
    </location>
</feature>
<dbReference type="EMBL" id="CM027682">
    <property type="protein sequence ID" value="KAG0537489.1"/>
    <property type="molecule type" value="Genomic_DNA"/>
</dbReference>
<accession>A0A921UMS7</accession>
<sequence>MDSNNSPSIMTAIVLGVPLTHHAPLLIDSTCMVAQASTAAPAPLAPITPPPPTPSVVPASPLHLSSPTPGSFTLAVGPRDSPASYAFHQDGQIMANSNITDSSVVAAPAAFLVATPVGLAPATPPSIGSTVFTAGPRLKS</sequence>
<name>A0A921UMS7_SORBI</name>
<proteinExistence type="predicted"/>
<feature type="compositionally biased region" description="Pro residues" evidence="1">
    <location>
        <begin position="44"/>
        <end position="55"/>
    </location>
</feature>
<reference evidence="2" key="1">
    <citation type="journal article" date="2019" name="BMC Genomics">
        <title>A new reference genome for Sorghum bicolor reveals high levels of sequence similarity between sweet and grain genotypes: implications for the genetics of sugar metabolism.</title>
        <authorList>
            <person name="Cooper E.A."/>
            <person name="Brenton Z.W."/>
            <person name="Flinn B.S."/>
            <person name="Jenkins J."/>
            <person name="Shu S."/>
            <person name="Flowers D."/>
            <person name="Luo F."/>
            <person name="Wang Y."/>
            <person name="Xia P."/>
            <person name="Barry K."/>
            <person name="Daum C."/>
            <person name="Lipzen A."/>
            <person name="Yoshinaga Y."/>
            <person name="Schmutz J."/>
            <person name="Saski C."/>
            <person name="Vermerris W."/>
            <person name="Kresovich S."/>
        </authorList>
    </citation>
    <scope>NUCLEOTIDE SEQUENCE</scope>
</reference>
<dbReference type="AlphaFoldDB" id="A0A921UMS7"/>
<evidence type="ECO:0000313" key="2">
    <source>
        <dbReference type="EMBL" id="KAG0537489.1"/>
    </source>
</evidence>
<evidence type="ECO:0000313" key="3">
    <source>
        <dbReference type="Proteomes" id="UP000807115"/>
    </source>
</evidence>
<reference evidence="2" key="2">
    <citation type="submission" date="2020-10" db="EMBL/GenBank/DDBJ databases">
        <authorList>
            <person name="Cooper E.A."/>
            <person name="Brenton Z.W."/>
            <person name="Flinn B.S."/>
            <person name="Jenkins J."/>
            <person name="Shu S."/>
            <person name="Flowers D."/>
            <person name="Luo F."/>
            <person name="Wang Y."/>
            <person name="Xia P."/>
            <person name="Barry K."/>
            <person name="Daum C."/>
            <person name="Lipzen A."/>
            <person name="Yoshinaga Y."/>
            <person name="Schmutz J."/>
            <person name="Saski C."/>
            <person name="Vermerris W."/>
            <person name="Kresovich S."/>
        </authorList>
    </citation>
    <scope>NUCLEOTIDE SEQUENCE</scope>
</reference>
<protein>
    <submittedName>
        <fullName evidence="2">Uncharacterized protein</fullName>
    </submittedName>
</protein>